<dbReference type="EMBL" id="JAPCWZ010000007">
    <property type="protein sequence ID" value="KAK8856778.1"/>
    <property type="molecule type" value="Genomic_DNA"/>
</dbReference>
<accession>A0ABR2I318</accession>
<comment type="caution">
    <text evidence="1">The sequence shown here is derived from an EMBL/GenBank/DDBJ whole genome shotgun (WGS) entry which is preliminary data.</text>
</comment>
<proteinExistence type="predicted"/>
<dbReference type="Proteomes" id="UP001390339">
    <property type="component" value="Unassembled WGS sequence"/>
</dbReference>
<evidence type="ECO:0000313" key="1">
    <source>
        <dbReference type="EMBL" id="KAK8856778.1"/>
    </source>
</evidence>
<name>A0ABR2I318_9PEZI</name>
<sequence>MAAPHLPLEIWRIVCEKLTADNFCAIGSEFDREMIDDWECDYHEARKSLSVLCGVSRGIAEVAQAALFKCYYMDEKGDRGTHLKFLRAVLDSPDRLATYVREIRLENFVYSETREERLGVDPNLYLFGIPNDFPGYWAEETASMYARLAARLGFDTADFPFNPDDLVRREAQARGVPAVIVLSLPLLPNLEVLRIMLGFEKHGLKLLQQLRAIGVVAPFQRVKDLTLGYRGFGGFIDGELDWTAIGNGFLLTRFAPLLALTPNVATLRLDWCGGFDPEEPDSDPVQTMRECMPPGMKALELPRSRLDDRDMGMILNCCNAGLERFRYQSGCPEKASVEVTPRQLVRHLLRFKATLKEIELDYSLPSRGRFDADDNREEYEMRLTKEIHFAEFFALESFVHLTKADYIKSDAD</sequence>
<evidence type="ECO:0000313" key="2">
    <source>
        <dbReference type="Proteomes" id="UP001390339"/>
    </source>
</evidence>
<keyword evidence="2" id="KW-1185">Reference proteome</keyword>
<organism evidence="1 2">
    <name type="scientific">Apiospora arundinis</name>
    <dbReference type="NCBI Taxonomy" id="335852"/>
    <lineage>
        <taxon>Eukaryota</taxon>
        <taxon>Fungi</taxon>
        <taxon>Dikarya</taxon>
        <taxon>Ascomycota</taxon>
        <taxon>Pezizomycotina</taxon>
        <taxon>Sordariomycetes</taxon>
        <taxon>Xylariomycetidae</taxon>
        <taxon>Amphisphaeriales</taxon>
        <taxon>Apiosporaceae</taxon>
        <taxon>Apiospora</taxon>
    </lineage>
</organism>
<gene>
    <name evidence="1" type="ORF">PGQ11_012690</name>
</gene>
<protein>
    <submittedName>
        <fullName evidence="1">Uncharacterized protein</fullName>
    </submittedName>
</protein>
<reference evidence="1 2" key="1">
    <citation type="journal article" date="2024" name="IMA Fungus">
        <title>Apiospora arundinis, a panoply of carbohydrate-active enzymes and secondary metabolites.</title>
        <authorList>
            <person name="Sorensen T."/>
            <person name="Petersen C."/>
            <person name="Muurmann A.T."/>
            <person name="Christiansen J.V."/>
            <person name="Brundto M.L."/>
            <person name="Overgaard C.K."/>
            <person name="Boysen A.T."/>
            <person name="Wollenberg R.D."/>
            <person name="Larsen T.O."/>
            <person name="Sorensen J.L."/>
            <person name="Nielsen K.L."/>
            <person name="Sondergaard T.E."/>
        </authorList>
    </citation>
    <scope>NUCLEOTIDE SEQUENCE [LARGE SCALE GENOMIC DNA]</scope>
    <source>
        <strain evidence="1 2">AAU 773</strain>
    </source>
</reference>